<protein>
    <recommendedName>
        <fullName evidence="1">Transposase IS801/IS1294 domain-containing protein</fullName>
    </recommendedName>
</protein>
<evidence type="ECO:0000313" key="3">
    <source>
        <dbReference type="Proteomes" id="UP000218615"/>
    </source>
</evidence>
<dbReference type="Proteomes" id="UP000218615">
    <property type="component" value="Unassembled WGS sequence"/>
</dbReference>
<dbReference type="Pfam" id="PF04986">
    <property type="entry name" value="Y2_Tnp"/>
    <property type="match status" value="1"/>
</dbReference>
<evidence type="ECO:0000259" key="1">
    <source>
        <dbReference type="Pfam" id="PF04986"/>
    </source>
</evidence>
<dbReference type="GO" id="GO:0006313">
    <property type="term" value="P:DNA transposition"/>
    <property type="evidence" value="ECO:0007669"/>
    <property type="project" value="InterPro"/>
</dbReference>
<reference evidence="3" key="1">
    <citation type="submission" date="2017-06" db="EMBL/GenBank/DDBJ databases">
        <authorList>
            <person name="Cremers G."/>
        </authorList>
    </citation>
    <scope>NUCLEOTIDE SEQUENCE [LARGE SCALE GENOMIC DNA]</scope>
</reference>
<dbReference type="InterPro" id="IPR036388">
    <property type="entry name" value="WH-like_DNA-bd_sf"/>
</dbReference>
<dbReference type="GO" id="GO:0003677">
    <property type="term" value="F:DNA binding"/>
    <property type="evidence" value="ECO:0007669"/>
    <property type="project" value="InterPro"/>
</dbReference>
<dbReference type="Gene3D" id="1.10.10.10">
    <property type="entry name" value="Winged helix-like DNA-binding domain superfamily/Winged helix DNA-binding domain"/>
    <property type="match status" value="1"/>
</dbReference>
<feature type="domain" description="Transposase IS801/IS1294" evidence="1">
    <location>
        <begin position="4"/>
        <end position="30"/>
    </location>
</feature>
<dbReference type="InterPro" id="IPR007069">
    <property type="entry name" value="Transposase_32"/>
</dbReference>
<dbReference type="GO" id="GO:0004803">
    <property type="term" value="F:transposase activity"/>
    <property type="evidence" value="ECO:0007669"/>
    <property type="project" value="InterPro"/>
</dbReference>
<name>A0A284VQZ9_9EURY</name>
<dbReference type="EMBL" id="FZMP01000194">
    <property type="protein sequence ID" value="SNQ61706.1"/>
    <property type="molecule type" value="Genomic_DNA"/>
</dbReference>
<organism evidence="2 3">
    <name type="scientific">Candidatus Methanoperedens nitratireducens</name>
    <dbReference type="NCBI Taxonomy" id="1392998"/>
    <lineage>
        <taxon>Archaea</taxon>
        <taxon>Methanobacteriati</taxon>
        <taxon>Methanobacteriota</taxon>
        <taxon>Stenosarchaea group</taxon>
        <taxon>Methanomicrobia</taxon>
        <taxon>Methanosarcinales</taxon>
        <taxon>ANME-2 cluster</taxon>
        <taxon>Candidatus Methanoperedentaceae</taxon>
        <taxon>Candidatus Methanoperedens</taxon>
    </lineage>
</organism>
<gene>
    <name evidence="2" type="ORF">MNV_480001</name>
</gene>
<keyword evidence="3" id="KW-1185">Reference proteome</keyword>
<proteinExistence type="predicted"/>
<accession>A0A284VQZ9</accession>
<sequence>MDRFEFIRLLLSHIPEKNFKIVRYVGIYSRRGYRHRQTEFHEGEMILIKRSRREEIKKTFDYDPLLCPDCNIEMELIGVCYEGTESYPAEDPPPVEPPPVHQYSQQERMKLIITLIKNSQNGRGASIEKVISEAAGRGIDKEYVLEYIERLKFQGEAYEPKNGEIRYAF</sequence>
<evidence type="ECO:0000313" key="2">
    <source>
        <dbReference type="EMBL" id="SNQ61706.1"/>
    </source>
</evidence>
<dbReference type="AlphaFoldDB" id="A0A284VQZ9"/>